<keyword evidence="1" id="KW-1133">Transmembrane helix</keyword>
<evidence type="ECO:0000313" key="2">
    <source>
        <dbReference type="EMBL" id="QJX80606.1"/>
    </source>
</evidence>
<name>A0A6M6E4V1_PRIMG</name>
<accession>A0A6M6E4V1</accession>
<feature type="transmembrane region" description="Helical" evidence="1">
    <location>
        <begin position="6"/>
        <end position="33"/>
    </location>
</feature>
<dbReference type="RefSeq" id="WP_171778601.1">
    <property type="nucleotide sequence ID" value="NZ_CP045273.1"/>
</dbReference>
<dbReference type="Proteomes" id="UP000501076">
    <property type="component" value="Plasmid pFDU301A"/>
</dbReference>
<keyword evidence="1" id="KW-0472">Membrane</keyword>
<feature type="transmembrane region" description="Helical" evidence="1">
    <location>
        <begin position="78"/>
        <end position="95"/>
    </location>
</feature>
<evidence type="ECO:0000313" key="3">
    <source>
        <dbReference type="Proteomes" id="UP000501076"/>
    </source>
</evidence>
<keyword evidence="1" id="KW-0812">Transmembrane</keyword>
<keyword evidence="2" id="KW-0614">Plasmid</keyword>
<protein>
    <submittedName>
        <fullName evidence="2">Uncharacterized protein</fullName>
    </submittedName>
</protein>
<proteinExistence type="predicted"/>
<organism evidence="2 3">
    <name type="scientific">Priestia megaterium</name>
    <name type="common">Bacillus megaterium</name>
    <dbReference type="NCBI Taxonomy" id="1404"/>
    <lineage>
        <taxon>Bacteria</taxon>
        <taxon>Bacillati</taxon>
        <taxon>Bacillota</taxon>
        <taxon>Bacilli</taxon>
        <taxon>Bacillales</taxon>
        <taxon>Bacillaceae</taxon>
        <taxon>Priestia</taxon>
    </lineage>
</organism>
<dbReference type="EMBL" id="CP045273">
    <property type="protein sequence ID" value="QJX80606.1"/>
    <property type="molecule type" value="Genomic_DNA"/>
</dbReference>
<reference evidence="2 3" key="1">
    <citation type="submission" date="2019-10" db="EMBL/GenBank/DDBJ databases">
        <title>Complete genome sequences for adaption low water activity.</title>
        <authorList>
            <person name="Zhao L."/>
            <person name="Zhong J."/>
        </authorList>
    </citation>
    <scope>NUCLEOTIDE SEQUENCE [LARGE SCALE GENOMIC DNA]</scope>
    <source>
        <strain evidence="2 3">FDU301</strain>
        <plasmid evidence="3">pfdu301a</plasmid>
    </source>
</reference>
<sequence length="162" mass="19018">MIIATIAAYIITIVAVLGLSVRFLWLFFILFMYRTYASLIPYEWFKGIGLENHSIYFITVLILSIATYLLMLRLTMDLVYVRFIILALLAAWVLYKFELKDVFFFKDYLESKGMWNIEWYQQQFKEIFKTGPEGFAKLFASIGDNVFSIFGKLFNGLANVFK</sequence>
<dbReference type="AlphaFoldDB" id="A0A6M6E4V1"/>
<feature type="transmembrane region" description="Helical" evidence="1">
    <location>
        <begin position="54"/>
        <end position="72"/>
    </location>
</feature>
<evidence type="ECO:0000256" key="1">
    <source>
        <dbReference type="SAM" id="Phobius"/>
    </source>
</evidence>
<gene>
    <name evidence="2" type="ORF">FDZ14_31440</name>
</gene>
<geneLocation type="plasmid" evidence="3">
    <name>pfdu301a</name>
</geneLocation>